<feature type="compositionally biased region" description="Basic residues" evidence="1">
    <location>
        <begin position="1"/>
        <end position="14"/>
    </location>
</feature>
<sequence>MPKTRGGKGSRCPKRVADTPPSTGPAPPKRQSSRITTGLAKRPWRRRLKPTVTISDTTTSFGNRSAQIPYSSASPVSSPTVPGSSPPATAVEQPEPSSTQLTVQPTRLLDSVPVKNVQITLGRSVLESIFGPKFINTAPSNLTCKHAKDLCLSQQNETPPYHVLFVEPRLLHYVFVRVLYPKDHSKEATNEIVLEAIYRLMTGSSVDYACLILDHMYRVACMTHAYHLPYGNLLTHVFQHFQVPLESEECVTQSVPIISASSLKTLWFYKIEHRGWQHSSDLTSTKAAVLKVTLPDTFSAPNVATVIAGLPETTTTLRQQLDQVQMDIGLMNKKIDSLIHLISLIHYGAQLAIPFQITDIAHATQSAEQIIRSTSSTPNFR</sequence>
<accession>A0A9Q1GHA6</accession>
<comment type="caution">
    <text evidence="2">The sequence shown here is derived from an EMBL/GenBank/DDBJ whole genome shotgun (WGS) entry which is preliminary data.</text>
</comment>
<feature type="compositionally biased region" description="Low complexity" evidence="1">
    <location>
        <begin position="71"/>
        <end position="90"/>
    </location>
</feature>
<dbReference type="AlphaFoldDB" id="A0A9Q1GHA6"/>
<evidence type="ECO:0000256" key="1">
    <source>
        <dbReference type="SAM" id="MobiDB-lite"/>
    </source>
</evidence>
<name>A0A9Q1GHA6_9CARY</name>
<protein>
    <submittedName>
        <fullName evidence="2">Uncharacterized protein</fullName>
    </submittedName>
</protein>
<keyword evidence="3" id="KW-1185">Reference proteome</keyword>
<dbReference type="OrthoDB" id="1751168at2759"/>
<organism evidence="2 3">
    <name type="scientific">Carnegiea gigantea</name>
    <dbReference type="NCBI Taxonomy" id="171969"/>
    <lineage>
        <taxon>Eukaryota</taxon>
        <taxon>Viridiplantae</taxon>
        <taxon>Streptophyta</taxon>
        <taxon>Embryophyta</taxon>
        <taxon>Tracheophyta</taxon>
        <taxon>Spermatophyta</taxon>
        <taxon>Magnoliopsida</taxon>
        <taxon>eudicotyledons</taxon>
        <taxon>Gunneridae</taxon>
        <taxon>Pentapetalae</taxon>
        <taxon>Caryophyllales</taxon>
        <taxon>Cactineae</taxon>
        <taxon>Cactaceae</taxon>
        <taxon>Cactoideae</taxon>
        <taxon>Echinocereeae</taxon>
        <taxon>Carnegiea</taxon>
    </lineage>
</organism>
<gene>
    <name evidence="2" type="ORF">Cgig2_032404</name>
</gene>
<feature type="region of interest" description="Disordered" evidence="1">
    <location>
        <begin position="1"/>
        <end position="102"/>
    </location>
</feature>
<feature type="compositionally biased region" description="Polar residues" evidence="1">
    <location>
        <begin position="52"/>
        <end position="70"/>
    </location>
</feature>
<proteinExistence type="predicted"/>
<dbReference type="Proteomes" id="UP001153076">
    <property type="component" value="Unassembled WGS sequence"/>
</dbReference>
<evidence type="ECO:0000313" key="3">
    <source>
        <dbReference type="Proteomes" id="UP001153076"/>
    </source>
</evidence>
<reference evidence="2" key="1">
    <citation type="submission" date="2022-04" db="EMBL/GenBank/DDBJ databases">
        <title>Carnegiea gigantea Genome sequencing and assembly v2.</title>
        <authorList>
            <person name="Copetti D."/>
            <person name="Sanderson M.J."/>
            <person name="Burquez A."/>
            <person name="Wojciechowski M.F."/>
        </authorList>
    </citation>
    <scope>NUCLEOTIDE SEQUENCE</scope>
    <source>
        <strain evidence="2">SGP5-SGP5p</strain>
        <tissue evidence="2">Aerial part</tissue>
    </source>
</reference>
<dbReference type="EMBL" id="JAKOGI010003282">
    <property type="protein sequence ID" value="KAJ8420626.1"/>
    <property type="molecule type" value="Genomic_DNA"/>
</dbReference>
<evidence type="ECO:0000313" key="2">
    <source>
        <dbReference type="EMBL" id="KAJ8420626.1"/>
    </source>
</evidence>